<feature type="domain" description="DUF1508" evidence="1">
    <location>
        <begin position="60"/>
        <end position="96"/>
    </location>
</feature>
<dbReference type="InterPro" id="IPR036913">
    <property type="entry name" value="YegP-like_sf"/>
</dbReference>
<dbReference type="PANTHER" id="PTHR40606:SF1">
    <property type="entry name" value="UPF0339 PROTEIN YEGP"/>
    <property type="match status" value="1"/>
</dbReference>
<accession>A0ABQ1QQ14</accession>
<dbReference type="SUPFAM" id="SSF160113">
    <property type="entry name" value="YegP-like"/>
    <property type="match status" value="2"/>
</dbReference>
<gene>
    <name evidence="2" type="ORF">GCM10011361_01340</name>
</gene>
<dbReference type="InterPro" id="IPR051141">
    <property type="entry name" value="UPF0339_domain"/>
</dbReference>
<dbReference type="InterPro" id="IPR010879">
    <property type="entry name" value="DUF1508"/>
</dbReference>
<keyword evidence="3" id="KW-1185">Reference proteome</keyword>
<reference evidence="3" key="1">
    <citation type="journal article" date="2019" name="Int. J. Syst. Evol. Microbiol.">
        <title>The Global Catalogue of Microorganisms (GCM) 10K type strain sequencing project: providing services to taxonomists for standard genome sequencing and annotation.</title>
        <authorList>
            <consortium name="The Broad Institute Genomics Platform"/>
            <consortium name="The Broad Institute Genome Sequencing Center for Infectious Disease"/>
            <person name="Wu L."/>
            <person name="Ma J."/>
        </authorList>
    </citation>
    <scope>NUCLEOTIDE SEQUENCE [LARGE SCALE GENOMIC DNA]</scope>
    <source>
        <strain evidence="3">CGMCC 1.12606</strain>
    </source>
</reference>
<evidence type="ECO:0000313" key="2">
    <source>
        <dbReference type="EMBL" id="GGD37955.1"/>
    </source>
</evidence>
<evidence type="ECO:0000313" key="3">
    <source>
        <dbReference type="Proteomes" id="UP000625780"/>
    </source>
</evidence>
<dbReference type="RefSeq" id="WP_188368781.1">
    <property type="nucleotide sequence ID" value="NZ_BMFH01000001.1"/>
</dbReference>
<protein>
    <submittedName>
        <fullName evidence="2">UPF0339 protein</fullName>
    </submittedName>
</protein>
<sequence length="107" mass="11974">MIRIKKDKDDQYSFVVTAKSGNSLLHSVPFASRKDLDDTVKQLRPLVSKTTVFERQTSHNGKFHFTLKNQNGAVIGMSKPYSSEAGMENGITNLRNRITSLDSSEIV</sequence>
<dbReference type="Gene3D" id="2.30.29.80">
    <property type="match status" value="1"/>
</dbReference>
<comment type="caution">
    <text evidence="2">The sequence shown here is derived from an EMBL/GenBank/DDBJ whole genome shotgun (WGS) entry which is preliminary data.</text>
</comment>
<dbReference type="Pfam" id="PF07411">
    <property type="entry name" value="DUF1508"/>
    <property type="match status" value="1"/>
</dbReference>
<organism evidence="2 3">
    <name type="scientific">Muriicola marianensis</name>
    <dbReference type="NCBI Taxonomy" id="1324801"/>
    <lineage>
        <taxon>Bacteria</taxon>
        <taxon>Pseudomonadati</taxon>
        <taxon>Bacteroidota</taxon>
        <taxon>Flavobacteriia</taxon>
        <taxon>Flavobacteriales</taxon>
        <taxon>Flavobacteriaceae</taxon>
        <taxon>Muriicola</taxon>
    </lineage>
</organism>
<dbReference type="EMBL" id="BMFH01000001">
    <property type="protein sequence ID" value="GGD37955.1"/>
    <property type="molecule type" value="Genomic_DNA"/>
</dbReference>
<proteinExistence type="predicted"/>
<dbReference type="Proteomes" id="UP000625780">
    <property type="component" value="Unassembled WGS sequence"/>
</dbReference>
<name>A0ABQ1QQ14_9FLAO</name>
<dbReference type="PANTHER" id="PTHR40606">
    <property type="match status" value="1"/>
</dbReference>
<evidence type="ECO:0000259" key="1">
    <source>
        <dbReference type="Pfam" id="PF07411"/>
    </source>
</evidence>